<feature type="region of interest" description="Disordered" evidence="1">
    <location>
        <begin position="37"/>
        <end position="80"/>
    </location>
</feature>
<evidence type="ECO:0000313" key="2">
    <source>
        <dbReference type="EMBL" id="DAE09353.1"/>
    </source>
</evidence>
<proteinExistence type="predicted"/>
<sequence length="512" mass="56373">MKKSTFNRLLSIFLMVMAVIFGVNGQVIMAEAALPDGGTTESGHAAEAGGATAANDAGNGGAARQDDGIATEGKGREHFNENGTEFYENDINDKITKIRPMATPVDQISRYATTKPASSFVVEYWSIGTRPIKTTVKEETTKSTGTSMVLKVEDPEMFTLDDTIRVVGVKAITNYKGVAYSTITDAPTPDLELCVCGKDTEGYPIVYAVNGELVSKQAIGIPVLEKGQVLIRMAKSCGELDVQTGRFNNLPDSEIQYCQNFMIQVEESTFNKIAAKRVDWDFSDIEEDSIYDMRLAMEGTYLFGDMACIKHTTKNNSAQWFTKGIWWIAGKDIEVGHVATADDIKKGYGKNERVITDLELVDISKDLFVGTGIGNKRKVIIAGSDLVSAFSKIDSDKFRLKDTVEVWDLKFKSWETDFGEVLMIHSELFDIFGMSDCGFALDPEFLVKRVHLSWTRNVLDLKKAGIRNTDAVVIQEVACLYLKYPNAHARMRLAAVPATDSHSDTEVTKAAA</sequence>
<accession>A0A8S5PSB0</accession>
<dbReference type="Pfam" id="PF17236">
    <property type="entry name" value="SU10_MCP"/>
    <property type="match status" value="1"/>
</dbReference>
<protein>
    <submittedName>
        <fullName evidence="2">Uncharacterized protein</fullName>
    </submittedName>
</protein>
<organism evidence="2">
    <name type="scientific">Podoviridae sp. ct5cR14</name>
    <dbReference type="NCBI Taxonomy" id="2825220"/>
    <lineage>
        <taxon>Viruses</taxon>
        <taxon>Duplodnaviria</taxon>
        <taxon>Heunggongvirae</taxon>
        <taxon>Uroviricota</taxon>
        <taxon>Caudoviricetes</taxon>
    </lineage>
</organism>
<dbReference type="InterPro" id="IPR035198">
    <property type="entry name" value="SU10_MCP"/>
</dbReference>
<reference evidence="2" key="1">
    <citation type="journal article" date="2021" name="Proc. Natl. Acad. Sci. U.S.A.">
        <title>A Catalog of Tens of Thousands of Viruses from Human Metagenomes Reveals Hidden Associations with Chronic Diseases.</title>
        <authorList>
            <person name="Tisza M.J."/>
            <person name="Buck C.B."/>
        </authorList>
    </citation>
    <scope>NUCLEOTIDE SEQUENCE</scope>
    <source>
        <strain evidence="2">Ct5cR14</strain>
    </source>
</reference>
<dbReference type="EMBL" id="BK015486">
    <property type="protein sequence ID" value="DAE09353.1"/>
    <property type="molecule type" value="Genomic_DNA"/>
</dbReference>
<evidence type="ECO:0000256" key="1">
    <source>
        <dbReference type="SAM" id="MobiDB-lite"/>
    </source>
</evidence>
<feature type="compositionally biased region" description="Low complexity" evidence="1">
    <location>
        <begin position="37"/>
        <end position="57"/>
    </location>
</feature>
<name>A0A8S5PSB0_9CAUD</name>